<evidence type="ECO:0000256" key="2">
    <source>
        <dbReference type="SAM" id="Phobius"/>
    </source>
</evidence>
<dbReference type="PANTHER" id="PTHR48081">
    <property type="entry name" value="AB HYDROLASE SUPERFAMILY PROTEIN C4A8.06C"/>
    <property type="match status" value="1"/>
</dbReference>
<keyword evidence="5" id="KW-1185">Reference proteome</keyword>
<dbReference type="GO" id="GO:0016787">
    <property type="term" value="F:hydrolase activity"/>
    <property type="evidence" value="ECO:0007669"/>
    <property type="project" value="UniProtKB-KW"/>
</dbReference>
<evidence type="ECO:0000313" key="5">
    <source>
        <dbReference type="Proteomes" id="UP001150062"/>
    </source>
</evidence>
<gene>
    <name evidence="4" type="ORF">M0813_23588</name>
</gene>
<name>A0ABQ8Y8M5_9EUKA</name>
<dbReference type="InterPro" id="IPR029058">
    <property type="entry name" value="AB_hydrolase_fold"/>
</dbReference>
<reference evidence="4" key="1">
    <citation type="submission" date="2022-08" db="EMBL/GenBank/DDBJ databases">
        <title>Novel sulfate-reducing endosymbionts in the free-living metamonad Anaeramoeba.</title>
        <authorList>
            <person name="Jerlstrom-Hultqvist J."/>
            <person name="Cepicka I."/>
            <person name="Gallot-Lavallee L."/>
            <person name="Salas-Leiva D."/>
            <person name="Curtis B.A."/>
            <person name="Zahonova K."/>
            <person name="Pipaliya S."/>
            <person name="Dacks J."/>
            <person name="Roger A.J."/>
        </authorList>
    </citation>
    <scope>NUCLEOTIDE SEQUENCE</scope>
    <source>
        <strain evidence="4">Schooner1</strain>
    </source>
</reference>
<feature type="transmembrane region" description="Helical" evidence="2">
    <location>
        <begin position="6"/>
        <end position="22"/>
    </location>
</feature>
<organism evidence="4 5">
    <name type="scientific">Anaeramoeba flamelloides</name>
    <dbReference type="NCBI Taxonomy" id="1746091"/>
    <lineage>
        <taxon>Eukaryota</taxon>
        <taxon>Metamonada</taxon>
        <taxon>Anaeramoebidae</taxon>
        <taxon>Anaeramoeba</taxon>
    </lineage>
</organism>
<dbReference type="Proteomes" id="UP001150062">
    <property type="component" value="Unassembled WGS sequence"/>
</dbReference>
<keyword evidence="2" id="KW-0472">Membrane</keyword>
<keyword evidence="1 4" id="KW-0378">Hydrolase</keyword>
<dbReference type="InterPro" id="IPR013094">
    <property type="entry name" value="AB_hydrolase_3"/>
</dbReference>
<dbReference type="SUPFAM" id="SSF53474">
    <property type="entry name" value="alpha/beta-Hydrolases"/>
    <property type="match status" value="1"/>
</dbReference>
<dbReference type="Gene3D" id="3.40.50.1820">
    <property type="entry name" value="alpha/beta hydrolase"/>
    <property type="match status" value="1"/>
</dbReference>
<comment type="caution">
    <text evidence="4">The sequence shown here is derived from an EMBL/GenBank/DDBJ whole genome shotgun (WGS) entry which is preliminary data.</text>
</comment>
<proteinExistence type="predicted"/>
<evidence type="ECO:0000259" key="3">
    <source>
        <dbReference type="Pfam" id="PF07859"/>
    </source>
</evidence>
<protein>
    <submittedName>
        <fullName evidence="4">Ab hydrolase superfamily protein c4a8.06c</fullName>
    </submittedName>
</protein>
<dbReference type="PANTHER" id="PTHR48081:SF8">
    <property type="entry name" value="ALPHA_BETA HYDROLASE FOLD-3 DOMAIN-CONTAINING PROTEIN-RELATED"/>
    <property type="match status" value="1"/>
</dbReference>
<dbReference type="EMBL" id="JAOAOG010000197">
    <property type="protein sequence ID" value="KAJ6240939.1"/>
    <property type="molecule type" value="Genomic_DNA"/>
</dbReference>
<keyword evidence="2" id="KW-1133">Transmembrane helix</keyword>
<feature type="domain" description="Alpha/beta hydrolase fold-3" evidence="3">
    <location>
        <begin position="102"/>
        <end position="331"/>
    </location>
</feature>
<evidence type="ECO:0000313" key="4">
    <source>
        <dbReference type="EMBL" id="KAJ6240939.1"/>
    </source>
</evidence>
<dbReference type="Pfam" id="PF07859">
    <property type="entry name" value="Abhydrolase_3"/>
    <property type="match status" value="1"/>
</dbReference>
<evidence type="ECO:0000256" key="1">
    <source>
        <dbReference type="ARBA" id="ARBA00022801"/>
    </source>
</evidence>
<dbReference type="InterPro" id="IPR050300">
    <property type="entry name" value="GDXG_lipolytic_enzyme"/>
</dbReference>
<accession>A0ABQ8Y8M5</accession>
<sequence>MIWLYIILFFVAIVLAFLFYDFRVDGRTKIISLILKIHQKRAGLYIGGRFERTKLGGVPKEEAGVIDGIESFDVEEEFNGEEISLRFFHKTDIKKEEKYSLMIHIHGGGFCDGSPSNKSDSDFVRSIISKTGTVVASVDYRKSPEHAFPIPFEDTYNCILFIMEHIFPSPTEIGKGKQTRWKQLLMQIDPTRIALCGISSGANLALATIMKFRDEQNKFSKVISAQLLLFPMLNHHPMVQSRKIEKNSWTLPESLITWYEESYCGQNKENFKNPYFAPLNASSFTNLPDTFLLTAKRDPLKDESLLLKNKIINDSGNVLYKSYPNQTHGFTLLYYLKDSQRSLMDITQFLLNYNIGDWSQWQYY</sequence>
<keyword evidence="2" id="KW-0812">Transmembrane</keyword>